<proteinExistence type="predicted"/>
<name>A0A699ZJ94_HAELA</name>
<feature type="chain" id="PRO_5025671483" evidence="1">
    <location>
        <begin position="25"/>
        <end position="105"/>
    </location>
</feature>
<sequence>MRGGASAWAVQRLVLISAQGFTEGVPPAPWPLAALGVALLRTVWLRSRANQLAYHDKATWATDDAWRVGRLNTFLPGWFEANVAFIQSGGYFMPEQRIQQVRPEL</sequence>
<dbReference type="Proteomes" id="UP000485058">
    <property type="component" value="Unassembled WGS sequence"/>
</dbReference>
<accession>A0A699ZJ94</accession>
<feature type="signal peptide" evidence="1">
    <location>
        <begin position="1"/>
        <end position="24"/>
    </location>
</feature>
<organism evidence="2 3">
    <name type="scientific">Haematococcus lacustris</name>
    <name type="common">Green alga</name>
    <name type="synonym">Haematococcus pluvialis</name>
    <dbReference type="NCBI Taxonomy" id="44745"/>
    <lineage>
        <taxon>Eukaryota</taxon>
        <taxon>Viridiplantae</taxon>
        <taxon>Chlorophyta</taxon>
        <taxon>core chlorophytes</taxon>
        <taxon>Chlorophyceae</taxon>
        <taxon>CS clade</taxon>
        <taxon>Chlamydomonadales</taxon>
        <taxon>Haematococcaceae</taxon>
        <taxon>Haematococcus</taxon>
    </lineage>
</organism>
<dbReference type="AlphaFoldDB" id="A0A699ZJ94"/>
<evidence type="ECO:0000256" key="1">
    <source>
        <dbReference type="SAM" id="SignalP"/>
    </source>
</evidence>
<evidence type="ECO:0000313" key="3">
    <source>
        <dbReference type="Proteomes" id="UP000485058"/>
    </source>
</evidence>
<keyword evidence="3" id="KW-1185">Reference proteome</keyword>
<keyword evidence="1" id="KW-0732">Signal</keyword>
<protein>
    <submittedName>
        <fullName evidence="2">Alpha/beta hydrolase protein</fullName>
    </submittedName>
</protein>
<comment type="caution">
    <text evidence="2">The sequence shown here is derived from an EMBL/GenBank/DDBJ whole genome shotgun (WGS) entry which is preliminary data.</text>
</comment>
<evidence type="ECO:0000313" key="2">
    <source>
        <dbReference type="EMBL" id="GFH22371.1"/>
    </source>
</evidence>
<gene>
    <name evidence="2" type="ORF">HaLaN_19827</name>
</gene>
<dbReference type="GO" id="GO:0016787">
    <property type="term" value="F:hydrolase activity"/>
    <property type="evidence" value="ECO:0007669"/>
    <property type="project" value="UniProtKB-KW"/>
</dbReference>
<keyword evidence="2" id="KW-0378">Hydrolase</keyword>
<reference evidence="2 3" key="1">
    <citation type="submission" date="2020-02" db="EMBL/GenBank/DDBJ databases">
        <title>Draft genome sequence of Haematococcus lacustris strain NIES-144.</title>
        <authorList>
            <person name="Morimoto D."/>
            <person name="Nakagawa S."/>
            <person name="Yoshida T."/>
            <person name="Sawayama S."/>
        </authorList>
    </citation>
    <scope>NUCLEOTIDE SEQUENCE [LARGE SCALE GENOMIC DNA]</scope>
    <source>
        <strain evidence="2 3">NIES-144</strain>
    </source>
</reference>
<dbReference type="EMBL" id="BLLF01002027">
    <property type="protein sequence ID" value="GFH22371.1"/>
    <property type="molecule type" value="Genomic_DNA"/>
</dbReference>